<evidence type="ECO:0000313" key="12">
    <source>
        <dbReference type="EMBL" id="CAL1272740.1"/>
    </source>
</evidence>
<evidence type="ECO:0000256" key="6">
    <source>
        <dbReference type="ARBA" id="ARBA00022968"/>
    </source>
</evidence>
<dbReference type="EMBL" id="CAXIEN010000063">
    <property type="protein sequence ID" value="CAL1272740.1"/>
    <property type="molecule type" value="Genomic_DNA"/>
</dbReference>
<dbReference type="Proteomes" id="UP001497382">
    <property type="component" value="Unassembled WGS sequence"/>
</dbReference>
<organism evidence="12 13">
    <name type="scientific">Larinioides sclopetarius</name>
    <dbReference type="NCBI Taxonomy" id="280406"/>
    <lineage>
        <taxon>Eukaryota</taxon>
        <taxon>Metazoa</taxon>
        <taxon>Ecdysozoa</taxon>
        <taxon>Arthropoda</taxon>
        <taxon>Chelicerata</taxon>
        <taxon>Arachnida</taxon>
        <taxon>Araneae</taxon>
        <taxon>Araneomorphae</taxon>
        <taxon>Entelegynae</taxon>
        <taxon>Araneoidea</taxon>
        <taxon>Araneidae</taxon>
        <taxon>Larinioides</taxon>
    </lineage>
</organism>
<evidence type="ECO:0000256" key="2">
    <source>
        <dbReference type="ARBA" id="ARBA00008661"/>
    </source>
</evidence>
<evidence type="ECO:0000313" key="13">
    <source>
        <dbReference type="Proteomes" id="UP001497382"/>
    </source>
</evidence>
<comment type="caution">
    <text evidence="12">The sequence shown here is derived from an EMBL/GenBank/DDBJ whole genome shotgun (WGS) entry which is preliminary data.</text>
</comment>
<feature type="transmembrane region" description="Helical" evidence="11">
    <location>
        <begin position="6"/>
        <end position="24"/>
    </location>
</feature>
<dbReference type="EC" id="2.4.1.-" evidence="11"/>
<keyword evidence="6 11" id="KW-0735">Signal-anchor</keyword>
<evidence type="ECO:0000256" key="4">
    <source>
        <dbReference type="ARBA" id="ARBA00022679"/>
    </source>
</evidence>
<keyword evidence="13" id="KW-1185">Reference proteome</keyword>
<dbReference type="FunFam" id="3.90.550.50:FF:000001">
    <property type="entry name" value="Hexosyltransferase"/>
    <property type="match status" value="1"/>
</dbReference>
<keyword evidence="4" id="KW-0808">Transferase</keyword>
<name>A0AAV1ZLY3_9ARAC</name>
<evidence type="ECO:0000256" key="9">
    <source>
        <dbReference type="ARBA" id="ARBA00023136"/>
    </source>
</evidence>
<keyword evidence="7 11" id="KW-1133">Transmembrane helix</keyword>
<keyword evidence="8 11" id="KW-0333">Golgi apparatus</keyword>
<dbReference type="GO" id="GO:0000139">
    <property type="term" value="C:Golgi membrane"/>
    <property type="evidence" value="ECO:0007669"/>
    <property type="project" value="UniProtKB-SubCell"/>
</dbReference>
<dbReference type="GO" id="GO:0006493">
    <property type="term" value="P:protein O-linked glycosylation"/>
    <property type="evidence" value="ECO:0007669"/>
    <property type="project" value="TreeGrafter"/>
</dbReference>
<dbReference type="Pfam" id="PF01762">
    <property type="entry name" value="Galactosyl_T"/>
    <property type="match status" value="1"/>
</dbReference>
<dbReference type="GO" id="GO:0016758">
    <property type="term" value="F:hexosyltransferase activity"/>
    <property type="evidence" value="ECO:0007669"/>
    <property type="project" value="InterPro"/>
</dbReference>
<dbReference type="PANTHER" id="PTHR11214">
    <property type="entry name" value="BETA-1,3-N-ACETYLGLUCOSAMINYLTRANSFERASE"/>
    <property type="match status" value="1"/>
</dbReference>
<accession>A0AAV1ZLY3</accession>
<sequence length="361" mass="41401">MTVRRFASWTILLFLNLIIGFLYMQPNRIRTLINSPFNDTEVFTYNSMIASPIDKLENFTNETLTKSSTDSSYTPEIALSSASFNFTLNPRDLCSPKTLKNKGKISLLILVCTAVPNSKQRQTIRETWGSPAASTNNTGYARLAFLVGSTNNAILQQQLEQEYSQYSDIIQQNFVDSYQNLTLKSIMLLKWVSEFCPDVQFVMKTDDDMYVNIQNLMYSLKRFPIKSNVMYGVLFKKAKPDRNPRAKWYVPKNQFDGDVFPDYLSGTGYVMSRDVVPKLLEASATLPFLVMEDVFITGLCASQCHVKRYNIRGFAYWRRPPTGCSFKDAITGHHVTIKDMIKIWKELQKRPLICRPPKKKA</sequence>
<dbReference type="InterPro" id="IPR002659">
    <property type="entry name" value="Glyco_trans_31"/>
</dbReference>
<keyword evidence="9 11" id="KW-0472">Membrane</keyword>
<evidence type="ECO:0000256" key="11">
    <source>
        <dbReference type="RuleBase" id="RU363063"/>
    </source>
</evidence>
<keyword evidence="10" id="KW-0325">Glycoprotein</keyword>
<protein>
    <recommendedName>
        <fullName evidence="11">Hexosyltransferase</fullName>
        <ecNumber evidence="11">2.4.1.-</ecNumber>
    </recommendedName>
</protein>
<evidence type="ECO:0000256" key="10">
    <source>
        <dbReference type="ARBA" id="ARBA00023180"/>
    </source>
</evidence>
<evidence type="ECO:0000256" key="7">
    <source>
        <dbReference type="ARBA" id="ARBA00022989"/>
    </source>
</evidence>
<gene>
    <name evidence="12" type="ORF">LARSCL_LOCUS6558</name>
</gene>
<comment type="subcellular location">
    <subcellularLocation>
        <location evidence="1 11">Golgi apparatus membrane</location>
        <topology evidence="1 11">Single-pass type II membrane protein</topology>
    </subcellularLocation>
</comment>
<comment type="similarity">
    <text evidence="2 11">Belongs to the glycosyltransferase 31 family.</text>
</comment>
<proteinExistence type="inferred from homology"/>
<dbReference type="Gene3D" id="3.90.550.50">
    <property type="match status" value="1"/>
</dbReference>
<dbReference type="AlphaFoldDB" id="A0AAV1ZLY3"/>
<keyword evidence="5 11" id="KW-0812">Transmembrane</keyword>
<evidence type="ECO:0000256" key="3">
    <source>
        <dbReference type="ARBA" id="ARBA00022676"/>
    </source>
</evidence>
<evidence type="ECO:0000256" key="1">
    <source>
        <dbReference type="ARBA" id="ARBA00004323"/>
    </source>
</evidence>
<keyword evidence="3 11" id="KW-0328">Glycosyltransferase</keyword>
<dbReference type="PANTHER" id="PTHR11214:SF314">
    <property type="entry name" value="HEXOSYLTRANSFERASE"/>
    <property type="match status" value="1"/>
</dbReference>
<evidence type="ECO:0000256" key="5">
    <source>
        <dbReference type="ARBA" id="ARBA00022692"/>
    </source>
</evidence>
<reference evidence="12 13" key="1">
    <citation type="submission" date="2024-04" db="EMBL/GenBank/DDBJ databases">
        <authorList>
            <person name="Rising A."/>
            <person name="Reimegard J."/>
            <person name="Sonavane S."/>
            <person name="Akerstrom W."/>
            <person name="Nylinder S."/>
            <person name="Hedman E."/>
            <person name="Kallberg Y."/>
        </authorList>
    </citation>
    <scope>NUCLEOTIDE SEQUENCE [LARGE SCALE GENOMIC DNA]</scope>
</reference>
<evidence type="ECO:0000256" key="8">
    <source>
        <dbReference type="ARBA" id="ARBA00023034"/>
    </source>
</evidence>